<sequence length="47" mass="5094">MFHFHVREAGNCKAVVQGEAVYSGIRGQSVASNRCGDLYGGCILVHR</sequence>
<dbReference type="EMBL" id="RBSD01000206">
    <property type="protein sequence ID" value="RMR79940.1"/>
    <property type="molecule type" value="Genomic_DNA"/>
</dbReference>
<dbReference type="Proteomes" id="UP000268004">
    <property type="component" value="Unassembled WGS sequence"/>
</dbReference>
<protein>
    <submittedName>
        <fullName evidence="1">Uncharacterized protein</fullName>
    </submittedName>
</protein>
<proteinExistence type="predicted"/>
<gene>
    <name evidence="1" type="ORF">ALP78_200010</name>
</gene>
<comment type="caution">
    <text evidence="1">The sequence shown here is derived from an EMBL/GenBank/DDBJ whole genome shotgun (WGS) entry which is preliminary data.</text>
</comment>
<evidence type="ECO:0000313" key="2">
    <source>
        <dbReference type="Proteomes" id="UP000268004"/>
    </source>
</evidence>
<organism evidence="1 2">
    <name type="scientific">Pseudomonas coronafaciens pv. striafaciens</name>
    <dbReference type="NCBI Taxonomy" id="235276"/>
    <lineage>
        <taxon>Bacteria</taxon>
        <taxon>Pseudomonadati</taxon>
        <taxon>Pseudomonadota</taxon>
        <taxon>Gammaproteobacteria</taxon>
        <taxon>Pseudomonadales</taxon>
        <taxon>Pseudomonadaceae</taxon>
        <taxon>Pseudomonas</taxon>
        <taxon>Pseudomonas coronafaciens</taxon>
    </lineage>
</organism>
<dbReference type="AlphaFoldDB" id="A0A3M4XTX3"/>
<evidence type="ECO:0000313" key="1">
    <source>
        <dbReference type="EMBL" id="RMR79940.1"/>
    </source>
</evidence>
<accession>A0A3M4XTX3</accession>
<name>A0A3M4XTX3_9PSED</name>
<reference evidence="1 2" key="1">
    <citation type="submission" date="2018-08" db="EMBL/GenBank/DDBJ databases">
        <title>Recombination of ecologically and evolutionarily significant loci maintains genetic cohesion in the Pseudomonas syringae species complex.</title>
        <authorList>
            <person name="Dillon M."/>
            <person name="Thakur S."/>
            <person name="Almeida R.N.D."/>
            <person name="Weir B.S."/>
            <person name="Guttman D.S."/>
        </authorList>
    </citation>
    <scope>NUCLEOTIDE SEQUENCE [LARGE SCALE GENOMIC DNA]</scope>
    <source>
        <strain evidence="1 2">ICMP 4996</strain>
    </source>
</reference>